<sequence>MEYDPSGPFSISVIELKLDQNTLFEWLKHTQRTVAVHHYREILHFINLRAQAAETSNPESKKLNVPANKKTGTRPVMTHTTTTDVIKCLVCKSILEYRGIGNGASPYTLLGYRC</sequence>
<dbReference type="EnsemblMetazoa" id="Aqu2.1.39480_001">
    <property type="protein sequence ID" value="Aqu2.1.39480_001"/>
    <property type="gene ID" value="Aqu2.1.39480"/>
</dbReference>
<evidence type="ECO:0000313" key="1">
    <source>
        <dbReference type="EnsemblMetazoa" id="Aqu2.1.39480_001"/>
    </source>
</evidence>
<accession>A0A1X7VGP7</accession>
<proteinExistence type="predicted"/>
<name>A0A1X7VGP7_AMPQE</name>
<reference evidence="1" key="1">
    <citation type="submission" date="2017-05" db="UniProtKB">
        <authorList>
            <consortium name="EnsemblMetazoa"/>
        </authorList>
    </citation>
    <scope>IDENTIFICATION</scope>
</reference>
<dbReference type="InParanoid" id="A0A1X7VGP7"/>
<protein>
    <submittedName>
        <fullName evidence="1">Uncharacterized protein</fullName>
    </submittedName>
</protein>
<dbReference type="AlphaFoldDB" id="A0A1X7VGP7"/>
<organism evidence="1">
    <name type="scientific">Amphimedon queenslandica</name>
    <name type="common">Sponge</name>
    <dbReference type="NCBI Taxonomy" id="400682"/>
    <lineage>
        <taxon>Eukaryota</taxon>
        <taxon>Metazoa</taxon>
        <taxon>Porifera</taxon>
        <taxon>Demospongiae</taxon>
        <taxon>Heteroscleromorpha</taxon>
        <taxon>Haplosclerida</taxon>
        <taxon>Niphatidae</taxon>
        <taxon>Amphimedon</taxon>
    </lineage>
</organism>